<accession>A0A090VFS1</accession>
<protein>
    <recommendedName>
        <fullName evidence="3">Immunity protein 22 of polymorphic toxin system</fullName>
    </recommendedName>
</protein>
<name>A0A090VFS1_9FLAO</name>
<reference evidence="1 2" key="1">
    <citation type="journal article" date="2014" name="Genome Announc.">
        <title>Draft Genome Sequences of Marine Flavobacterium Algibacter lectus Strains SS8 and NR4.</title>
        <authorList>
            <person name="Takatani N."/>
            <person name="Nakanishi M."/>
            <person name="Meirelles P."/>
            <person name="Mino S."/>
            <person name="Suda W."/>
            <person name="Oshima K."/>
            <person name="Hattori M."/>
            <person name="Ohkuma M."/>
            <person name="Hosokawa M."/>
            <person name="Miyashita K."/>
            <person name="Thompson F.L."/>
            <person name="Niwa A."/>
            <person name="Sawabe T."/>
            <person name="Sawabe T."/>
        </authorList>
    </citation>
    <scope>NUCLEOTIDE SEQUENCE [LARGE SCALE GENOMIC DNA]</scope>
    <source>
        <strain evidence="1 2">JCM 19300</strain>
    </source>
</reference>
<dbReference type="EMBL" id="BBNQ01000012">
    <property type="protein sequence ID" value="GAL63625.1"/>
    <property type="molecule type" value="Genomic_DNA"/>
</dbReference>
<organism evidence="1 2">
    <name type="scientific">Algibacter lectus</name>
    <dbReference type="NCBI Taxonomy" id="221126"/>
    <lineage>
        <taxon>Bacteria</taxon>
        <taxon>Pseudomonadati</taxon>
        <taxon>Bacteroidota</taxon>
        <taxon>Flavobacteriia</taxon>
        <taxon>Flavobacteriales</taxon>
        <taxon>Flavobacteriaceae</taxon>
        <taxon>Algibacter</taxon>
    </lineage>
</organism>
<dbReference type="RefSeq" id="WP_042505380.1">
    <property type="nucleotide sequence ID" value="NZ_BBNQ01000012.1"/>
</dbReference>
<dbReference type="AlphaFoldDB" id="A0A090VFS1"/>
<proteinExistence type="predicted"/>
<dbReference type="Pfam" id="PF14112">
    <property type="entry name" value="DUF4284"/>
    <property type="match status" value="1"/>
</dbReference>
<evidence type="ECO:0008006" key="3">
    <source>
        <dbReference type="Google" id="ProtNLM"/>
    </source>
</evidence>
<evidence type="ECO:0000313" key="2">
    <source>
        <dbReference type="Proteomes" id="UP000029644"/>
    </source>
</evidence>
<evidence type="ECO:0000313" key="1">
    <source>
        <dbReference type="EMBL" id="GAL63625.1"/>
    </source>
</evidence>
<sequence>MKKNHIWIGSFSNEKELDNYINQEEYLTAWSVYDNEPPTGNPEEDKEPSDEIRCQFCKDISIDFYDEDFLTLKFKKDMLLSDFLSLIPSNSEELLKNHKINSINNINSLLIIDSDSLNKNAKPEKASKLIYLGELDEVHTMKNNSSDIQYSIWAGKTNKSEEEFTSYFLGGPKKSNFSKDTNIKKYNPFSVKWNYFSNSITVNNLVNQVIPNEIANSVINKIKIKVGEDVNAIFFM</sequence>
<dbReference type="InterPro" id="IPR025560">
    <property type="entry name" value="Imm22"/>
</dbReference>
<gene>
    <name evidence="1" type="ORF">JCM19300_1974</name>
</gene>
<dbReference type="OrthoDB" id="6023559at2"/>
<dbReference type="Proteomes" id="UP000029644">
    <property type="component" value="Unassembled WGS sequence"/>
</dbReference>
<comment type="caution">
    <text evidence="1">The sequence shown here is derived from an EMBL/GenBank/DDBJ whole genome shotgun (WGS) entry which is preliminary data.</text>
</comment>